<dbReference type="PANTHER" id="PTHR11545:SF2">
    <property type="entry name" value="LARGE RIBOSOMAL SUBUNIT PROTEIN UL13M"/>
    <property type="match status" value="1"/>
</dbReference>
<keyword evidence="2" id="KW-0689">Ribosomal protein</keyword>
<dbReference type="GO" id="GO:0017148">
    <property type="term" value="P:negative regulation of translation"/>
    <property type="evidence" value="ECO:0007669"/>
    <property type="project" value="TreeGrafter"/>
</dbReference>
<evidence type="ECO:0000256" key="3">
    <source>
        <dbReference type="ARBA" id="ARBA00023274"/>
    </source>
</evidence>
<evidence type="ECO:0008006" key="7">
    <source>
        <dbReference type="Google" id="ProtNLM"/>
    </source>
</evidence>
<reference evidence="5" key="2">
    <citation type="submission" date="2015-06" db="UniProtKB">
        <authorList>
            <consortium name="EnsemblPlants"/>
        </authorList>
    </citation>
    <scope>IDENTIFICATION</scope>
</reference>
<feature type="compositionally biased region" description="Basic and acidic residues" evidence="4">
    <location>
        <begin position="133"/>
        <end position="160"/>
    </location>
</feature>
<sequence length="160" mass="18639">MRRRYKPYPFFSPTSLLSSLLRRRRRRHRSGATTAGERHGLRRINLDGLRWRVFDAKGQVLGRLASQIAVVLQGKDKPTYAPHVENGDMDRKLRIFSGNEHPFHDRPLEPFMMPRRQVREMRPRARRALLRAQKKEQDRAAAASTKDEENAKNAKSEITA</sequence>
<reference evidence="6" key="1">
    <citation type="submission" date="2013-06" db="EMBL/GenBank/DDBJ databases">
        <authorList>
            <person name="Zhao Q."/>
        </authorList>
    </citation>
    <scope>NUCLEOTIDE SEQUENCE</scope>
    <source>
        <strain evidence="6">cv. W1943</strain>
    </source>
</reference>
<dbReference type="GO" id="GO:0003729">
    <property type="term" value="F:mRNA binding"/>
    <property type="evidence" value="ECO:0007669"/>
    <property type="project" value="TreeGrafter"/>
</dbReference>
<dbReference type="GO" id="GO:0003735">
    <property type="term" value="F:structural constituent of ribosome"/>
    <property type="evidence" value="ECO:0007669"/>
    <property type="project" value="InterPro"/>
</dbReference>
<dbReference type="PANTHER" id="PTHR11545">
    <property type="entry name" value="RIBOSOMAL PROTEIN L13"/>
    <property type="match status" value="1"/>
</dbReference>
<dbReference type="GO" id="GO:0006412">
    <property type="term" value="P:translation"/>
    <property type="evidence" value="ECO:0007669"/>
    <property type="project" value="InterPro"/>
</dbReference>
<dbReference type="Gene3D" id="3.90.1180.10">
    <property type="entry name" value="Ribosomal protein L13"/>
    <property type="match status" value="1"/>
</dbReference>
<dbReference type="GO" id="GO:0005762">
    <property type="term" value="C:mitochondrial large ribosomal subunit"/>
    <property type="evidence" value="ECO:0007669"/>
    <property type="project" value="TreeGrafter"/>
</dbReference>
<proteinExistence type="inferred from homology"/>
<evidence type="ECO:0000256" key="1">
    <source>
        <dbReference type="ARBA" id="ARBA00006227"/>
    </source>
</evidence>
<keyword evidence="3" id="KW-0687">Ribonucleoprotein</keyword>
<evidence type="ECO:0000256" key="4">
    <source>
        <dbReference type="SAM" id="MobiDB-lite"/>
    </source>
</evidence>
<dbReference type="Gramene" id="ORUFI05G09210.5">
    <property type="protein sequence ID" value="ORUFI05G09210.5"/>
    <property type="gene ID" value="ORUFI05G09210"/>
</dbReference>
<name>A0A0E0PJG2_ORYRU</name>
<accession>A0A0E0PJG2</accession>
<evidence type="ECO:0000313" key="5">
    <source>
        <dbReference type="EnsemblPlants" id="ORUFI05G09210.5"/>
    </source>
</evidence>
<feature type="region of interest" description="Disordered" evidence="4">
    <location>
        <begin position="130"/>
        <end position="160"/>
    </location>
</feature>
<dbReference type="Pfam" id="PF00572">
    <property type="entry name" value="Ribosomal_L13"/>
    <property type="match status" value="1"/>
</dbReference>
<dbReference type="Proteomes" id="UP000008022">
    <property type="component" value="Unassembled WGS sequence"/>
</dbReference>
<dbReference type="AlphaFoldDB" id="A0A0E0PJG2"/>
<dbReference type="SUPFAM" id="SSF52161">
    <property type="entry name" value="Ribosomal protein L13"/>
    <property type="match status" value="1"/>
</dbReference>
<organism evidence="5 6">
    <name type="scientific">Oryza rufipogon</name>
    <name type="common">Brownbeard rice</name>
    <name type="synonym">Asian wild rice</name>
    <dbReference type="NCBI Taxonomy" id="4529"/>
    <lineage>
        <taxon>Eukaryota</taxon>
        <taxon>Viridiplantae</taxon>
        <taxon>Streptophyta</taxon>
        <taxon>Embryophyta</taxon>
        <taxon>Tracheophyta</taxon>
        <taxon>Spermatophyta</taxon>
        <taxon>Magnoliopsida</taxon>
        <taxon>Liliopsida</taxon>
        <taxon>Poales</taxon>
        <taxon>Poaceae</taxon>
        <taxon>BOP clade</taxon>
        <taxon>Oryzoideae</taxon>
        <taxon>Oryzeae</taxon>
        <taxon>Oryzinae</taxon>
        <taxon>Oryza</taxon>
    </lineage>
</organism>
<dbReference type="HOGENOM" id="CLU_1655032_0_0_1"/>
<evidence type="ECO:0000256" key="2">
    <source>
        <dbReference type="ARBA" id="ARBA00022980"/>
    </source>
</evidence>
<keyword evidence="6" id="KW-1185">Reference proteome</keyword>
<protein>
    <recommendedName>
        <fullName evidence="7">50S ribosomal protein L13</fullName>
    </recommendedName>
</protein>
<dbReference type="EnsemblPlants" id="ORUFI05G09210.5">
    <property type="protein sequence ID" value="ORUFI05G09210.5"/>
    <property type="gene ID" value="ORUFI05G09210"/>
</dbReference>
<dbReference type="InterPro" id="IPR036899">
    <property type="entry name" value="Ribosomal_uL13_sf"/>
</dbReference>
<evidence type="ECO:0000313" key="6">
    <source>
        <dbReference type="Proteomes" id="UP000008022"/>
    </source>
</evidence>
<comment type="similarity">
    <text evidence="1">Belongs to the universal ribosomal protein uL13 family.</text>
</comment>
<dbReference type="InterPro" id="IPR005822">
    <property type="entry name" value="Ribosomal_uL13"/>
</dbReference>